<dbReference type="Pfam" id="PF00431">
    <property type="entry name" value="CUB"/>
    <property type="match status" value="2"/>
</dbReference>
<keyword evidence="2" id="KW-1015">Disulfide bond</keyword>
<sequence>RDGSSSSSPLLGTFCGTDMPPRLQSTQRSLFVRCGATMTSPTGVIVSPGHPNTYPHGANCTWFISVSPGSLIRLSFDSFNLEYHTNCNLDYVELYDNGTVETGTKLGRYLYYWCGTNRPPVLLSHSNRLWVRFHSDATVTRRGFTAHWDAFPLLCSSGCGGTMFSASGGFSSPNYPLPYHPNAECYWSLRTSPGSQLLLSFSDFHLESSINCDFDYLALYNGPNSQAPLLGTFCGDALPAPGFTTTSALTVVFRSDSSVTRTGFQMLWSQIGESNLTL</sequence>
<dbReference type="InterPro" id="IPR000859">
    <property type="entry name" value="CUB_dom"/>
</dbReference>
<keyword evidence="1" id="KW-0677">Repeat</keyword>
<dbReference type="PANTHER" id="PTHR24251:SF47">
    <property type="entry name" value="CUB DOMAIN-CONTAINING PROTEIN 2"/>
    <property type="match status" value="1"/>
</dbReference>
<feature type="domain" description="CUB" evidence="4">
    <location>
        <begin position="34"/>
        <end position="151"/>
    </location>
</feature>
<evidence type="ECO:0000256" key="1">
    <source>
        <dbReference type="ARBA" id="ARBA00022737"/>
    </source>
</evidence>
<dbReference type="Ensembl" id="ENSPMGT00000024533.1">
    <property type="protein sequence ID" value="ENSPMGP00000023030.1"/>
    <property type="gene ID" value="ENSPMGG00000018638.1"/>
</dbReference>
<keyword evidence="6" id="KW-1185">Reference proteome</keyword>
<evidence type="ECO:0000256" key="3">
    <source>
        <dbReference type="PROSITE-ProRule" id="PRU00059"/>
    </source>
</evidence>
<dbReference type="FunFam" id="2.60.120.290:FF:000013">
    <property type="entry name" value="Membrane frizzled-related protein"/>
    <property type="match status" value="2"/>
</dbReference>
<evidence type="ECO:0000313" key="6">
    <source>
        <dbReference type="Proteomes" id="UP000261520"/>
    </source>
</evidence>
<dbReference type="Gene3D" id="2.60.120.290">
    <property type="entry name" value="Spermadhesin, CUB domain"/>
    <property type="match status" value="2"/>
</dbReference>
<protein>
    <recommendedName>
        <fullName evidence="4">CUB domain-containing protein</fullName>
    </recommendedName>
</protein>
<proteinExistence type="predicted"/>
<dbReference type="PROSITE" id="PS01180">
    <property type="entry name" value="CUB"/>
    <property type="match status" value="2"/>
</dbReference>
<dbReference type="STRING" id="409849.ENSPMGP00000023030"/>
<reference evidence="5" key="2">
    <citation type="submission" date="2025-09" db="UniProtKB">
        <authorList>
            <consortium name="Ensembl"/>
        </authorList>
    </citation>
    <scope>IDENTIFICATION</scope>
</reference>
<reference evidence="5" key="1">
    <citation type="submission" date="2025-08" db="UniProtKB">
        <authorList>
            <consortium name="Ensembl"/>
        </authorList>
    </citation>
    <scope>IDENTIFICATION</scope>
</reference>
<feature type="domain" description="CUB" evidence="4">
    <location>
        <begin position="159"/>
        <end position="271"/>
    </location>
</feature>
<dbReference type="PANTHER" id="PTHR24251">
    <property type="entry name" value="OVOCHYMASE-RELATED"/>
    <property type="match status" value="1"/>
</dbReference>
<dbReference type="SUPFAM" id="SSF49854">
    <property type="entry name" value="Spermadhesin, CUB domain"/>
    <property type="match status" value="2"/>
</dbReference>
<dbReference type="SMART" id="SM00042">
    <property type="entry name" value="CUB"/>
    <property type="match status" value="2"/>
</dbReference>
<evidence type="ECO:0000256" key="2">
    <source>
        <dbReference type="ARBA" id="ARBA00023157"/>
    </source>
</evidence>
<dbReference type="AlphaFoldDB" id="A0A3B4B209"/>
<name>A0A3B4B209_9GOBI</name>
<comment type="caution">
    <text evidence="3">Lacks conserved residue(s) required for the propagation of feature annotation.</text>
</comment>
<dbReference type="CDD" id="cd00041">
    <property type="entry name" value="CUB"/>
    <property type="match status" value="2"/>
</dbReference>
<dbReference type="Proteomes" id="UP000261520">
    <property type="component" value="Unplaced"/>
</dbReference>
<evidence type="ECO:0000313" key="5">
    <source>
        <dbReference type="Ensembl" id="ENSPMGP00000023030.1"/>
    </source>
</evidence>
<accession>A0A3B4B209</accession>
<dbReference type="InterPro" id="IPR035914">
    <property type="entry name" value="Sperma_CUB_dom_sf"/>
</dbReference>
<organism evidence="5 6">
    <name type="scientific">Periophthalmus magnuspinnatus</name>
    <dbReference type="NCBI Taxonomy" id="409849"/>
    <lineage>
        <taxon>Eukaryota</taxon>
        <taxon>Metazoa</taxon>
        <taxon>Chordata</taxon>
        <taxon>Craniata</taxon>
        <taxon>Vertebrata</taxon>
        <taxon>Euteleostomi</taxon>
        <taxon>Actinopterygii</taxon>
        <taxon>Neopterygii</taxon>
        <taxon>Teleostei</taxon>
        <taxon>Neoteleostei</taxon>
        <taxon>Acanthomorphata</taxon>
        <taxon>Gobiaria</taxon>
        <taxon>Gobiiformes</taxon>
        <taxon>Gobioidei</taxon>
        <taxon>Gobiidae</taxon>
        <taxon>Oxudercinae</taxon>
        <taxon>Periophthalmus</taxon>
    </lineage>
</organism>
<evidence type="ECO:0000259" key="4">
    <source>
        <dbReference type="PROSITE" id="PS01180"/>
    </source>
</evidence>